<proteinExistence type="predicted"/>
<sequence length="90" mass="9507">MSTSLTGDPLTDAMVPIAVNLAWSVHMMERSEVLAAFRQARNLLATHKAQSQGDAAAAMALAVLLAAMVPVDRSLRSMLAWLDGTEKAAA</sequence>
<gene>
    <name evidence="1" type="ORF">KALB_4865</name>
</gene>
<reference evidence="1 2" key="1">
    <citation type="journal article" date="2014" name="BMC Genomics">
        <title>Complete genome sequence of producer of the glycopeptide antibiotic Aculeximycin Kutzneria albida DSM 43870T, a representative of minor genus of Pseudonocardiaceae.</title>
        <authorList>
            <person name="Rebets Y."/>
            <person name="Tokovenko B."/>
            <person name="Lushchyk I."/>
            <person name="Ruckert C."/>
            <person name="Zaburannyi N."/>
            <person name="Bechthold A."/>
            <person name="Kalinowski J."/>
            <person name="Luzhetskyy A."/>
        </authorList>
    </citation>
    <scope>NUCLEOTIDE SEQUENCE [LARGE SCALE GENOMIC DNA]</scope>
    <source>
        <strain evidence="1">DSM 43870</strain>
    </source>
</reference>
<name>W5WBJ2_9PSEU</name>
<dbReference type="KEGG" id="kal:KALB_4865"/>
<dbReference type="STRING" id="1449976.KALB_4865"/>
<dbReference type="eggNOG" id="ENOG5032MXA">
    <property type="taxonomic scope" value="Bacteria"/>
</dbReference>
<dbReference type="HOGENOM" id="CLU_2436983_0_0_11"/>
<dbReference type="Proteomes" id="UP000019225">
    <property type="component" value="Chromosome"/>
</dbReference>
<organism evidence="1 2">
    <name type="scientific">Kutzneria albida DSM 43870</name>
    <dbReference type="NCBI Taxonomy" id="1449976"/>
    <lineage>
        <taxon>Bacteria</taxon>
        <taxon>Bacillati</taxon>
        <taxon>Actinomycetota</taxon>
        <taxon>Actinomycetes</taxon>
        <taxon>Pseudonocardiales</taxon>
        <taxon>Pseudonocardiaceae</taxon>
        <taxon>Kutzneria</taxon>
    </lineage>
</organism>
<protein>
    <submittedName>
        <fullName evidence="1">Uncharacterized protein</fullName>
    </submittedName>
</protein>
<dbReference type="AlphaFoldDB" id="W5WBJ2"/>
<dbReference type="EMBL" id="CP007155">
    <property type="protein sequence ID" value="AHH98227.1"/>
    <property type="molecule type" value="Genomic_DNA"/>
</dbReference>
<keyword evidence="2" id="KW-1185">Reference proteome</keyword>
<evidence type="ECO:0000313" key="2">
    <source>
        <dbReference type="Proteomes" id="UP000019225"/>
    </source>
</evidence>
<dbReference type="RefSeq" id="WP_025358256.1">
    <property type="nucleotide sequence ID" value="NZ_CP007155.1"/>
</dbReference>
<accession>W5WBJ2</accession>
<evidence type="ECO:0000313" key="1">
    <source>
        <dbReference type="EMBL" id="AHH98227.1"/>
    </source>
</evidence>